<gene>
    <name evidence="2" type="ORF">FKZ59_02675</name>
</gene>
<keyword evidence="1" id="KW-0812">Transmembrane</keyword>
<keyword evidence="1" id="KW-1133">Transmembrane helix</keyword>
<name>A0A540V765_9BACL</name>
<dbReference type="OrthoDB" id="2456736at2"/>
<evidence type="ECO:0000313" key="2">
    <source>
        <dbReference type="EMBL" id="TQE92013.1"/>
    </source>
</evidence>
<protein>
    <recommendedName>
        <fullName evidence="4">ABC transporter permease</fullName>
    </recommendedName>
</protein>
<evidence type="ECO:0000256" key="1">
    <source>
        <dbReference type="SAM" id="Phobius"/>
    </source>
</evidence>
<accession>A0A540V765</accession>
<organism evidence="2 3">
    <name type="scientific">Ureibacillus terrenus</name>
    <dbReference type="NCBI Taxonomy" id="118246"/>
    <lineage>
        <taxon>Bacteria</taxon>
        <taxon>Bacillati</taxon>
        <taxon>Bacillota</taxon>
        <taxon>Bacilli</taxon>
        <taxon>Bacillales</taxon>
        <taxon>Caryophanaceae</taxon>
        <taxon>Ureibacillus</taxon>
    </lineage>
</organism>
<proteinExistence type="predicted"/>
<sequence length="78" mass="8905">MIAMKKVLLKSSARLAPFVAAMVFAAIALGIFAVFVERYFNSKEIDFLIEGADKRNLSYELIIHNPFTNDYSFRILED</sequence>
<dbReference type="AlphaFoldDB" id="A0A540V765"/>
<feature type="transmembrane region" description="Helical" evidence="1">
    <location>
        <begin position="15"/>
        <end position="36"/>
    </location>
</feature>
<keyword evidence="3" id="KW-1185">Reference proteome</keyword>
<reference evidence="2 3" key="1">
    <citation type="submission" date="2019-06" db="EMBL/GenBank/DDBJ databases">
        <title>Genome sequence of Ureibacillus terrenus.</title>
        <authorList>
            <person name="Maclea K.S."/>
            <person name="Simoes M."/>
        </authorList>
    </citation>
    <scope>NUCLEOTIDE SEQUENCE [LARGE SCALE GENOMIC DNA]</scope>
    <source>
        <strain evidence="2 3">ATCC BAA-384</strain>
    </source>
</reference>
<comment type="caution">
    <text evidence="2">The sequence shown here is derived from an EMBL/GenBank/DDBJ whole genome shotgun (WGS) entry which is preliminary data.</text>
</comment>
<dbReference type="RefSeq" id="WP_141601189.1">
    <property type="nucleotide sequence ID" value="NZ_JARMSB010000008.1"/>
</dbReference>
<evidence type="ECO:0000313" key="3">
    <source>
        <dbReference type="Proteomes" id="UP000315753"/>
    </source>
</evidence>
<evidence type="ECO:0008006" key="4">
    <source>
        <dbReference type="Google" id="ProtNLM"/>
    </source>
</evidence>
<keyword evidence="1" id="KW-0472">Membrane</keyword>
<dbReference type="EMBL" id="VIGD01000002">
    <property type="protein sequence ID" value="TQE92013.1"/>
    <property type="molecule type" value="Genomic_DNA"/>
</dbReference>
<dbReference type="Proteomes" id="UP000315753">
    <property type="component" value="Unassembled WGS sequence"/>
</dbReference>